<feature type="region of interest" description="Disordered" evidence="6">
    <location>
        <begin position="955"/>
        <end position="1017"/>
    </location>
</feature>
<dbReference type="GO" id="GO:0006508">
    <property type="term" value="P:proteolysis"/>
    <property type="evidence" value="ECO:0007669"/>
    <property type="project" value="InterPro"/>
</dbReference>
<keyword evidence="9" id="KW-1185">Reference proteome</keyword>
<dbReference type="InterPro" id="IPR011990">
    <property type="entry name" value="TPR-like_helical_dom_sf"/>
</dbReference>
<evidence type="ECO:0000256" key="6">
    <source>
        <dbReference type="SAM" id="MobiDB-lite"/>
    </source>
</evidence>
<feature type="compositionally biased region" description="Low complexity" evidence="6">
    <location>
        <begin position="21"/>
        <end position="35"/>
    </location>
</feature>
<dbReference type="PANTHER" id="PTHR12792">
    <property type="entry name" value="EXTRA SPINDLE POLES 1-RELATED"/>
    <property type="match status" value="1"/>
</dbReference>
<evidence type="ECO:0000313" key="8">
    <source>
        <dbReference type="EMBL" id="KAK7685385.1"/>
    </source>
</evidence>
<dbReference type="GO" id="GO:0005737">
    <property type="term" value="C:cytoplasm"/>
    <property type="evidence" value="ECO:0007669"/>
    <property type="project" value="TreeGrafter"/>
</dbReference>
<dbReference type="InterPro" id="IPR019734">
    <property type="entry name" value="TPR_rpt"/>
</dbReference>
<keyword evidence="5" id="KW-0802">TPR repeat</keyword>
<accession>A0AAW0G2N4</accession>
<dbReference type="InterPro" id="IPR005314">
    <property type="entry name" value="Peptidase_C50"/>
</dbReference>
<keyword evidence="4" id="KW-0159">Chromosome partition</keyword>
<dbReference type="PROSITE" id="PS50005">
    <property type="entry name" value="TPR"/>
    <property type="match status" value="1"/>
</dbReference>
<organism evidence="8 9">
    <name type="scientific">Cerrena zonata</name>
    <dbReference type="NCBI Taxonomy" id="2478898"/>
    <lineage>
        <taxon>Eukaryota</taxon>
        <taxon>Fungi</taxon>
        <taxon>Dikarya</taxon>
        <taxon>Basidiomycota</taxon>
        <taxon>Agaricomycotina</taxon>
        <taxon>Agaricomycetes</taxon>
        <taxon>Polyporales</taxon>
        <taxon>Cerrenaceae</taxon>
        <taxon>Cerrena</taxon>
    </lineage>
</organism>
<dbReference type="PANTHER" id="PTHR12792:SF0">
    <property type="entry name" value="SEPARIN"/>
    <property type="match status" value="1"/>
</dbReference>
<evidence type="ECO:0000259" key="7">
    <source>
        <dbReference type="PROSITE" id="PS51700"/>
    </source>
</evidence>
<protein>
    <recommendedName>
        <fullName evidence="2">separase</fullName>
        <ecNumber evidence="2">3.4.22.49</ecNumber>
    </recommendedName>
</protein>
<dbReference type="InterPro" id="IPR030397">
    <property type="entry name" value="SEPARIN_core_dom"/>
</dbReference>
<comment type="caution">
    <text evidence="8">The sequence shown here is derived from an EMBL/GenBank/DDBJ whole genome shotgun (WGS) entry which is preliminary data.</text>
</comment>
<proteinExistence type="predicted"/>
<dbReference type="GO" id="GO:0072686">
    <property type="term" value="C:mitotic spindle"/>
    <property type="evidence" value="ECO:0007669"/>
    <property type="project" value="TreeGrafter"/>
</dbReference>
<sequence length="2155" mass="237499">MAPKRDPSTRSAPTRSQSNVTRARTLTSRTTQQSTNDVDSLAENLASNLTLKGKQRAKAHSSTSEDPCTVAMRTVNTISKQLSAQIDKPSPRSTIKIADALKALRVLRDGRKGIDVERASSSLVGKLIALGKNEEALSLLKEMQPALAALYCSESCSPSLTSLPLPSASSTPSISDVLLSLITSYLTYSTQLSPQSIVSSLSDECGTLLAWLPRLSSVPSKQLDGALTKSYSVLSKVTSDNSSISASDIFRLQVYALKCLAHTTPGVLKEPIKFWSEVYNVIATASSGSNSDTVRAENILEFLSEIVTLVQSRTDAETFFETSTSNIMWPKVIDGWCLLAKKAGDVDALDRIARFFPAVASSSGCSQNGTVGDAKTSNRLDEALASQLCTLLAKVELSLGDSASASDVDVASLVTQTEPFVLYACAHSASEEEEKERKVAEKVYRALERVRRLSCKILDDPMSSPHRAKDILSHITSLFTSFPLTRIDARLKQNAIDALFALARCLVSESISGSVPPGTRFEEAFTLLDRAQRVLSPSREGEEVELLRLLANAFYAISGSLYKACHYDFAIRFLERACRLSARALTYLDSPMNSNADGEKEGWKWLRETLYKRYEVLGVCHSKIGDRKKAYEAFQEAICSFPYASSSTSSQGNHVTLDAQVANLVDRVTYMGICELFLNPEEVSLKKRMEERKPILPSPPATEKITKPSATAKGKGRAVPKSATSKSKETQETSPSDESLRSWRLYTGLLLERQIDSLETSRYKPPVRKAVGRLIEDALSVYENSSRRVDVLLKWLEYSYYEPEGVSGGMSVQVVVQNICDSLSESDSVTSTGADDSQTAQLIASAYLWHALHTHKANNPAEFTTIVSNAEQACKVLKTLLAQTQSQPRPSQNKFSLSRTSLGGAKRSPINQRKVGTASPLAKRIGNSPMVRKIVTISPQRKGRGKRELVVPAAPTKRGTRSRIVTSTSTTRTTRTTRTTGARVGKAAAVTNPVTPKVKNSSGVNGSDLPTETTPKVASAKGGELEIMPKLLDLLRMVSELLGLLGHAITRVHILIVIRRLCERNLNTQPDDYVQASIDLAHEYVNLGKTQRAANIYAYVYNVAKNAFIREETRVLYYLRYAELFGTVGNVLKGSSVYCEATAMADRLLSSDEKGLSTAQKVKSRVSTLERAAVAASTFAIIQYSKDDPTTSLNGLLQSLRLYHRASDTLTRLLPPQTASSDASNPFDMTTMKAALPTPEATDPSKPPPLDKPQHKSFPQHSSLSSLELRIASGLLTTLLSLTQAYFARGSAREAEYFAQQAHDLAESLRAPAMICRALSRMGEIKLRMGKVDEAHDCLKKAADLIADVGGVDAVDVVRLRGEVLMKVRMEDGQDVDQAKVMYEEAMKMLEELDTTFSALDGGSRKSLGASPMSPRQGREDTFAPSLLVAVLRQNIALLHGAGEEYKSLLERLRALPSTAEAKAEENALLAKLTLDEAYARFRADMFLSSLAESAISVPMGMTGGQLASSPTTIEILGTLNAAEKLFWSDLGEVARRGHVSHVRDSVVSLALIRAFQTSLGKVGKEGSTLVTNLLDSSASITLRREMLEAIQHKFPSIGNDDLQWPLLTPNGSTVPSSQKPKTRTLSFLSDEENMDEESTSLKSYWDFIASKYQSQLYEPASLVSSQIDTLPPHWTVVSMTLTSDENTLFLTRQRANSEPLIFCVPLKNRREADDEDEDKLTYEDAMNELKEIIRLSDEGTRDAVNVKRDDKNARAQWWAMRSDLDKRLKSFLENLEFCWLGAFKTILSEPCTLPPDVLAVFRSRLEKVFKRSLLQNPQDKKQYSRIRLSDTLLECFSTLSPTCDSEELEDIAYFILDLYQFHGVPVASSEVDMDHVTVELRTALEELSIHKTAKQDSNGSDEHLFLVVDKNLQGIPWESTPILRGRSVSRIPSLSFLFDRLSLARFERGEPLQPSSSFDDHFFVDARKTFFILNPSGDLKNTEGRFAPWLKDMKTRIGWDGIIGRAPSEQEFADALRHQDLVIYFGHGGAEQYIRSHKVRHLPRCAATMLWGCSSGALKEMGDFDRVGTPYHYMLSGCPSLVANLWDVTDRDIDKFSQAVFDKLHLTADEVISAQTRTRDECSIVKAIAQSREACKLTYLTGAAPVVYGIPFYL</sequence>
<feature type="repeat" description="TPR" evidence="5">
    <location>
        <begin position="611"/>
        <end position="644"/>
    </location>
</feature>
<dbReference type="SMART" id="SM00028">
    <property type="entry name" value="TPR"/>
    <property type="match status" value="5"/>
</dbReference>
<keyword evidence="3" id="KW-0378">Hydrolase</keyword>
<evidence type="ECO:0000256" key="3">
    <source>
        <dbReference type="ARBA" id="ARBA00022801"/>
    </source>
</evidence>
<evidence type="ECO:0000256" key="1">
    <source>
        <dbReference type="ARBA" id="ARBA00000451"/>
    </source>
</evidence>
<feature type="compositionally biased region" description="Polar residues" evidence="6">
    <location>
        <begin position="9"/>
        <end position="20"/>
    </location>
</feature>
<feature type="region of interest" description="Disordered" evidence="6">
    <location>
        <begin position="1237"/>
        <end position="1260"/>
    </location>
</feature>
<dbReference type="SUPFAM" id="SSF48452">
    <property type="entry name" value="TPR-like"/>
    <property type="match status" value="2"/>
</dbReference>
<feature type="compositionally biased region" description="Polar residues" evidence="6">
    <location>
        <begin position="884"/>
        <end position="901"/>
    </location>
</feature>
<reference evidence="8 9" key="1">
    <citation type="submission" date="2022-09" db="EMBL/GenBank/DDBJ databases">
        <authorList>
            <person name="Palmer J.M."/>
        </authorList>
    </citation>
    <scope>NUCLEOTIDE SEQUENCE [LARGE SCALE GENOMIC DNA]</scope>
    <source>
        <strain evidence="8 9">DSM 7382</strain>
    </source>
</reference>
<feature type="region of interest" description="Disordered" evidence="6">
    <location>
        <begin position="1"/>
        <end position="39"/>
    </location>
</feature>
<dbReference type="GO" id="GO:0005634">
    <property type="term" value="C:nucleus"/>
    <property type="evidence" value="ECO:0007669"/>
    <property type="project" value="InterPro"/>
</dbReference>
<evidence type="ECO:0000256" key="2">
    <source>
        <dbReference type="ARBA" id="ARBA00012489"/>
    </source>
</evidence>
<gene>
    <name evidence="8" type="ORF">QCA50_011248</name>
</gene>
<dbReference type="EC" id="3.4.22.49" evidence="2"/>
<dbReference type="Gene3D" id="1.25.40.10">
    <property type="entry name" value="Tetratricopeptide repeat domain"/>
    <property type="match status" value="2"/>
</dbReference>
<evidence type="ECO:0000313" key="9">
    <source>
        <dbReference type="Proteomes" id="UP001385951"/>
    </source>
</evidence>
<comment type="catalytic activity">
    <reaction evidence="1">
        <text>All bonds known to be hydrolyzed by this endopeptidase have arginine in P1 and an acidic residue in P4. P6 is often occupied by an acidic residue or by a hydroxy-amino-acid residue, the phosphorylation of which enhances cleavage.</text>
        <dbReference type="EC" id="3.4.22.49"/>
    </reaction>
</comment>
<feature type="domain" description="Peptidase C50" evidence="7">
    <location>
        <begin position="1967"/>
        <end position="2065"/>
    </location>
</feature>
<dbReference type="GO" id="GO:0051307">
    <property type="term" value="P:meiotic chromosome separation"/>
    <property type="evidence" value="ECO:0007669"/>
    <property type="project" value="TreeGrafter"/>
</dbReference>
<dbReference type="EMBL" id="JASBNA010000020">
    <property type="protein sequence ID" value="KAK7685385.1"/>
    <property type="molecule type" value="Genomic_DNA"/>
</dbReference>
<dbReference type="Proteomes" id="UP001385951">
    <property type="component" value="Unassembled WGS sequence"/>
</dbReference>
<dbReference type="GO" id="GO:0044732">
    <property type="term" value="C:mitotic spindle pole body"/>
    <property type="evidence" value="ECO:0007669"/>
    <property type="project" value="TreeGrafter"/>
</dbReference>
<evidence type="ECO:0000256" key="4">
    <source>
        <dbReference type="ARBA" id="ARBA00022829"/>
    </source>
</evidence>
<feature type="region of interest" description="Disordered" evidence="6">
    <location>
        <begin position="884"/>
        <end position="918"/>
    </location>
</feature>
<dbReference type="PROSITE" id="PS51700">
    <property type="entry name" value="SEPARIN"/>
    <property type="match status" value="1"/>
</dbReference>
<feature type="region of interest" description="Disordered" evidence="6">
    <location>
        <begin position="691"/>
        <end position="739"/>
    </location>
</feature>
<name>A0AAW0G2N4_9APHY</name>
<feature type="compositionally biased region" description="Polar residues" evidence="6">
    <location>
        <begin position="992"/>
        <end position="1016"/>
    </location>
</feature>
<evidence type="ECO:0000256" key="5">
    <source>
        <dbReference type="PROSITE-ProRule" id="PRU00339"/>
    </source>
</evidence>
<dbReference type="Pfam" id="PF03568">
    <property type="entry name" value="Separin_C"/>
    <property type="match status" value="1"/>
</dbReference>
<dbReference type="GO" id="GO:0004197">
    <property type="term" value="F:cysteine-type endopeptidase activity"/>
    <property type="evidence" value="ECO:0007669"/>
    <property type="project" value="InterPro"/>
</dbReference>
<feature type="compositionally biased region" description="Low complexity" evidence="6">
    <location>
        <begin position="962"/>
        <end position="991"/>
    </location>
</feature>